<dbReference type="CDD" id="cd02440">
    <property type="entry name" value="AdoMet_MTases"/>
    <property type="match status" value="1"/>
</dbReference>
<dbReference type="Proteomes" id="UP001250662">
    <property type="component" value="Unassembled WGS sequence"/>
</dbReference>
<dbReference type="GO" id="GO:0008168">
    <property type="term" value="F:methyltransferase activity"/>
    <property type="evidence" value="ECO:0007669"/>
    <property type="project" value="UniProtKB-KW"/>
</dbReference>
<dbReference type="InterPro" id="IPR029063">
    <property type="entry name" value="SAM-dependent_MTases_sf"/>
</dbReference>
<keyword evidence="3" id="KW-0808">Transferase</keyword>
<dbReference type="EMBL" id="JAVRHU010000002">
    <property type="protein sequence ID" value="MDT0621944.1"/>
    <property type="molecule type" value="Genomic_DNA"/>
</dbReference>
<reference evidence="5 6" key="1">
    <citation type="submission" date="2023-09" db="EMBL/GenBank/DDBJ databases">
        <authorList>
            <person name="Rey-Velasco X."/>
        </authorList>
    </citation>
    <scope>NUCLEOTIDE SEQUENCE [LARGE SCALE GENOMIC DNA]</scope>
    <source>
        <strain evidence="5 6">P007</strain>
    </source>
</reference>
<comment type="caution">
    <text evidence="5">The sequence shown here is derived from an EMBL/GenBank/DDBJ whole genome shotgun (WGS) entry which is preliminary data.</text>
</comment>
<evidence type="ECO:0000256" key="1">
    <source>
        <dbReference type="ARBA" id="ARBA00022553"/>
    </source>
</evidence>
<dbReference type="RefSeq" id="WP_311385557.1">
    <property type="nucleotide sequence ID" value="NZ_JAVRHU010000002.1"/>
</dbReference>
<organism evidence="5 6">
    <name type="scientific">Croceitalea vernalis</name>
    <dbReference type="NCBI Taxonomy" id="3075599"/>
    <lineage>
        <taxon>Bacteria</taxon>
        <taxon>Pseudomonadati</taxon>
        <taxon>Bacteroidota</taxon>
        <taxon>Flavobacteriia</taxon>
        <taxon>Flavobacteriales</taxon>
        <taxon>Flavobacteriaceae</taxon>
        <taxon>Croceitalea</taxon>
    </lineage>
</organism>
<protein>
    <submittedName>
        <fullName evidence="5">Methyltransferase domain-containing protein</fullName>
    </submittedName>
</protein>
<dbReference type="PANTHER" id="PTHR32183">
    <property type="match status" value="1"/>
</dbReference>
<dbReference type="SUPFAM" id="SSF53335">
    <property type="entry name" value="S-adenosyl-L-methionine-dependent methyltransferases"/>
    <property type="match status" value="1"/>
</dbReference>
<dbReference type="Pfam" id="PF05724">
    <property type="entry name" value="TPMT"/>
    <property type="match status" value="1"/>
</dbReference>
<name>A0ABU3BIG2_9FLAO</name>
<dbReference type="Gene3D" id="3.40.50.150">
    <property type="entry name" value="Vaccinia Virus protein VP39"/>
    <property type="match status" value="1"/>
</dbReference>
<evidence type="ECO:0000256" key="3">
    <source>
        <dbReference type="ARBA" id="ARBA00022679"/>
    </source>
</evidence>
<dbReference type="PANTHER" id="PTHR32183:SF11">
    <property type="entry name" value="THIOL METHYLTRANSFERASE 2-RELATED"/>
    <property type="match status" value="1"/>
</dbReference>
<dbReference type="InterPro" id="IPR008854">
    <property type="entry name" value="TPMT"/>
</dbReference>
<keyword evidence="4" id="KW-0949">S-adenosyl-L-methionine</keyword>
<keyword evidence="1" id="KW-0597">Phosphoprotein</keyword>
<evidence type="ECO:0000256" key="2">
    <source>
        <dbReference type="ARBA" id="ARBA00022603"/>
    </source>
</evidence>
<evidence type="ECO:0000313" key="5">
    <source>
        <dbReference type="EMBL" id="MDT0621944.1"/>
    </source>
</evidence>
<evidence type="ECO:0000313" key="6">
    <source>
        <dbReference type="Proteomes" id="UP001250662"/>
    </source>
</evidence>
<dbReference type="GO" id="GO:0032259">
    <property type="term" value="P:methylation"/>
    <property type="evidence" value="ECO:0007669"/>
    <property type="project" value="UniProtKB-KW"/>
</dbReference>
<keyword evidence="6" id="KW-1185">Reference proteome</keyword>
<accession>A0ABU3BIG2</accession>
<keyword evidence="2 5" id="KW-0489">Methyltransferase</keyword>
<gene>
    <name evidence="5" type="ORF">RM520_09910</name>
</gene>
<proteinExistence type="predicted"/>
<dbReference type="PROSITE" id="PS51585">
    <property type="entry name" value="SAM_MT_TPMT"/>
    <property type="match status" value="1"/>
</dbReference>
<sequence>MNVEESKYWTERYQQGNTGWNIGYPSTPIKAYIDQLQNKSLKILIPGAGNAYEAEYLWEKGFTNVYVMDISPTPLKAFQKRNPDFPENQLLHEDFFRHKNHYDLIFEQTFFCSFVPTDKNRYAYAHQMNALLNTDGKLVGVWFDIPLGNDLEKRPFGGDKKLYTKYLSKHLKTLTFEPCYNSIPPRQGNELFGIFIKE</sequence>
<evidence type="ECO:0000256" key="4">
    <source>
        <dbReference type="ARBA" id="ARBA00022691"/>
    </source>
</evidence>